<sequence>MAAGTEATERCRYFLSGFCREGESCRFLHPIQYEMGNPFKPVPVCRYFLQGICAFGANCRLTGNSESQGTRVKITSSEMPQSSKSGLCLDAPEFIPRRKEMQRVSYAEALSGGLVPMVSAGVPYNIHVPNALYGDTLCPYAMMGECKFGNDCVYLHGDMCEYCGISCLHPTDVIQRKNHLKECLEQHEADMEHSFLIAQSQNKCCGICMESVLEKPVKEARFGILPNCNHVFCLQCIRQWRRSRQFENKVIRACPECRTKSDFVCPSRIWIEDPEKKKKLIDEYKNGMNQKHCKYFKQGRGDCPFGNKCFYLHQLPDGEIINNPSVGGGSRPSATQPKEECCVAHF</sequence>
<dbReference type="SUPFAM" id="SSF90229">
    <property type="entry name" value="CCCH zinc finger"/>
    <property type="match status" value="1"/>
</dbReference>
<dbReference type="Gene3D" id="4.10.1000.10">
    <property type="entry name" value="Zinc finger, CCCH-type"/>
    <property type="match status" value="1"/>
</dbReference>
<dbReference type="EMBL" id="CAJPEV010001753">
    <property type="protein sequence ID" value="CAG0894195.1"/>
    <property type="molecule type" value="Genomic_DNA"/>
</dbReference>
<dbReference type="Pfam" id="PF14608">
    <property type="entry name" value="zf-CCCH_2"/>
    <property type="match status" value="1"/>
</dbReference>
<evidence type="ECO:0000256" key="4">
    <source>
        <dbReference type="ARBA" id="ARBA00022723"/>
    </source>
</evidence>
<dbReference type="InterPro" id="IPR036855">
    <property type="entry name" value="Znf_CCCH_sf"/>
</dbReference>
<feature type="zinc finger region" description="C3H1-type" evidence="9">
    <location>
        <begin position="132"/>
        <end position="159"/>
    </location>
</feature>
<feature type="domain" description="C3H1-type" evidence="11">
    <location>
        <begin position="39"/>
        <end position="60"/>
    </location>
</feature>
<feature type="non-terminal residue" evidence="12">
    <location>
        <position position="346"/>
    </location>
</feature>
<dbReference type="Pfam" id="PF00097">
    <property type="entry name" value="zf-C3HC4"/>
    <property type="match status" value="1"/>
</dbReference>
<dbReference type="PROSITE" id="PS50089">
    <property type="entry name" value="ZF_RING_2"/>
    <property type="match status" value="1"/>
</dbReference>
<dbReference type="SMART" id="SM00356">
    <property type="entry name" value="ZnF_C3H1"/>
    <property type="match status" value="4"/>
</dbReference>
<dbReference type="Pfam" id="PF00642">
    <property type="entry name" value="zf-CCCH"/>
    <property type="match status" value="2"/>
</dbReference>
<evidence type="ECO:0000259" key="11">
    <source>
        <dbReference type="PROSITE" id="PS50103"/>
    </source>
</evidence>
<dbReference type="InterPro" id="IPR041367">
    <property type="entry name" value="Znf-CCCH_4"/>
</dbReference>
<feature type="zinc finger region" description="C3H1-type" evidence="9">
    <location>
        <begin position="39"/>
        <end position="60"/>
    </location>
</feature>
<keyword evidence="6 9" id="KW-0863">Zinc-finger</keyword>
<dbReference type="PROSITE" id="PS50103">
    <property type="entry name" value="ZF_C3H1"/>
    <property type="match status" value="4"/>
</dbReference>
<dbReference type="InterPro" id="IPR018957">
    <property type="entry name" value="Znf_C3HC4_RING-type"/>
</dbReference>
<evidence type="ECO:0000256" key="3">
    <source>
        <dbReference type="ARBA" id="ARBA00022679"/>
    </source>
</evidence>
<dbReference type="EMBL" id="LR901270">
    <property type="protein sequence ID" value="CAD7248233.1"/>
    <property type="molecule type" value="Genomic_DNA"/>
</dbReference>
<dbReference type="InterPro" id="IPR000571">
    <property type="entry name" value="Znf_CCCH"/>
</dbReference>
<evidence type="ECO:0000256" key="1">
    <source>
        <dbReference type="ARBA" id="ARBA00000900"/>
    </source>
</evidence>
<dbReference type="Proteomes" id="UP000677054">
    <property type="component" value="Unassembled WGS sequence"/>
</dbReference>
<evidence type="ECO:0000256" key="6">
    <source>
        <dbReference type="ARBA" id="ARBA00022771"/>
    </source>
</evidence>
<dbReference type="OrthoDB" id="411372at2759"/>
<feature type="domain" description="RING-type" evidence="10">
    <location>
        <begin position="205"/>
        <end position="258"/>
    </location>
</feature>
<dbReference type="Gene3D" id="3.30.1370.210">
    <property type="match status" value="1"/>
</dbReference>
<dbReference type="PROSITE" id="PS00518">
    <property type="entry name" value="ZF_RING_1"/>
    <property type="match status" value="1"/>
</dbReference>
<dbReference type="InterPro" id="IPR001841">
    <property type="entry name" value="Znf_RING"/>
</dbReference>
<dbReference type="FunFam" id="3.30.40.10:FF:000117">
    <property type="entry name" value="Probable E3 ubiquitin-protein ligase makorin-1"/>
    <property type="match status" value="1"/>
</dbReference>
<evidence type="ECO:0000256" key="5">
    <source>
        <dbReference type="ARBA" id="ARBA00022737"/>
    </source>
</evidence>
<organism evidence="12">
    <name type="scientific">Darwinula stevensoni</name>
    <dbReference type="NCBI Taxonomy" id="69355"/>
    <lineage>
        <taxon>Eukaryota</taxon>
        <taxon>Metazoa</taxon>
        <taxon>Ecdysozoa</taxon>
        <taxon>Arthropoda</taxon>
        <taxon>Crustacea</taxon>
        <taxon>Oligostraca</taxon>
        <taxon>Ostracoda</taxon>
        <taxon>Podocopa</taxon>
        <taxon>Podocopida</taxon>
        <taxon>Darwinulocopina</taxon>
        <taxon>Darwinuloidea</taxon>
        <taxon>Darwinulidae</taxon>
        <taxon>Darwinula</taxon>
    </lineage>
</organism>
<dbReference type="InterPro" id="IPR017907">
    <property type="entry name" value="Znf_RING_CS"/>
</dbReference>
<feature type="domain" description="C3H1-type" evidence="11">
    <location>
        <begin position="5"/>
        <end position="32"/>
    </location>
</feature>
<evidence type="ECO:0000256" key="2">
    <source>
        <dbReference type="ARBA" id="ARBA00012483"/>
    </source>
</evidence>
<keyword evidence="5" id="KW-0677">Repeat</keyword>
<evidence type="ECO:0000259" key="10">
    <source>
        <dbReference type="PROSITE" id="PS50089"/>
    </source>
</evidence>
<keyword evidence="4 9" id="KW-0479">Metal-binding</keyword>
<dbReference type="GO" id="GO:0061630">
    <property type="term" value="F:ubiquitin protein ligase activity"/>
    <property type="evidence" value="ECO:0007669"/>
    <property type="project" value="UniProtKB-EC"/>
</dbReference>
<dbReference type="SUPFAM" id="SSF57850">
    <property type="entry name" value="RING/U-box"/>
    <property type="match status" value="1"/>
</dbReference>
<dbReference type="Gene3D" id="3.30.40.10">
    <property type="entry name" value="Zinc/RING finger domain, C3HC4 (zinc finger)"/>
    <property type="match status" value="1"/>
</dbReference>
<name>A0A7R9A7N5_9CRUS</name>
<feature type="domain" description="C3H1-type" evidence="11">
    <location>
        <begin position="287"/>
        <end position="316"/>
    </location>
</feature>
<dbReference type="AlphaFoldDB" id="A0A7R9A7N5"/>
<dbReference type="SMART" id="SM00184">
    <property type="entry name" value="RING"/>
    <property type="match status" value="1"/>
</dbReference>
<feature type="zinc finger region" description="C3H1-type" evidence="9">
    <location>
        <begin position="287"/>
        <end position="316"/>
    </location>
</feature>
<evidence type="ECO:0000313" key="12">
    <source>
        <dbReference type="EMBL" id="CAD7248233.1"/>
    </source>
</evidence>
<evidence type="ECO:0000256" key="9">
    <source>
        <dbReference type="PROSITE-ProRule" id="PRU00723"/>
    </source>
</evidence>
<proteinExistence type="predicted"/>
<dbReference type="Pfam" id="PF18044">
    <property type="entry name" value="zf-CCCH_4"/>
    <property type="match status" value="1"/>
</dbReference>
<comment type="catalytic activity">
    <reaction evidence="1">
        <text>S-ubiquitinyl-[E2 ubiquitin-conjugating enzyme]-L-cysteine + [acceptor protein]-L-lysine = [E2 ubiquitin-conjugating enzyme]-L-cysteine + N(6)-ubiquitinyl-[acceptor protein]-L-lysine.</text>
        <dbReference type="EC" id="2.3.2.27"/>
    </reaction>
</comment>
<feature type="domain" description="C3H1-type" evidence="11">
    <location>
        <begin position="132"/>
        <end position="159"/>
    </location>
</feature>
<gene>
    <name evidence="12" type="ORF">DSTB1V02_LOCUS8053</name>
</gene>
<keyword evidence="3" id="KW-0808">Transferase</keyword>
<evidence type="ECO:0000256" key="7">
    <source>
        <dbReference type="ARBA" id="ARBA00022786"/>
    </source>
</evidence>
<dbReference type="InterPro" id="IPR045072">
    <property type="entry name" value="MKRN-like"/>
</dbReference>
<evidence type="ECO:0000256" key="8">
    <source>
        <dbReference type="ARBA" id="ARBA00022833"/>
    </source>
</evidence>
<keyword evidence="13" id="KW-1185">Reference proteome</keyword>
<accession>A0A7R9A7N5</accession>
<reference evidence="12" key="1">
    <citation type="submission" date="2020-11" db="EMBL/GenBank/DDBJ databases">
        <authorList>
            <person name="Tran Van P."/>
        </authorList>
    </citation>
    <scope>NUCLEOTIDE SEQUENCE</scope>
</reference>
<keyword evidence="7" id="KW-0833">Ubl conjugation pathway</keyword>
<dbReference type="PANTHER" id="PTHR11224:SF10">
    <property type="entry name" value="IP09428P-RELATED"/>
    <property type="match status" value="1"/>
</dbReference>
<dbReference type="EC" id="2.3.2.27" evidence="2"/>
<evidence type="ECO:0000313" key="13">
    <source>
        <dbReference type="Proteomes" id="UP000677054"/>
    </source>
</evidence>
<keyword evidence="8 9" id="KW-0862">Zinc</keyword>
<dbReference type="PANTHER" id="PTHR11224">
    <property type="entry name" value="MAKORIN-RELATED"/>
    <property type="match status" value="1"/>
</dbReference>
<dbReference type="GO" id="GO:0000209">
    <property type="term" value="P:protein polyubiquitination"/>
    <property type="evidence" value="ECO:0007669"/>
    <property type="project" value="InterPro"/>
</dbReference>
<feature type="zinc finger region" description="C3H1-type" evidence="9">
    <location>
        <begin position="5"/>
        <end position="32"/>
    </location>
</feature>
<dbReference type="GO" id="GO:0008270">
    <property type="term" value="F:zinc ion binding"/>
    <property type="evidence" value="ECO:0007669"/>
    <property type="project" value="UniProtKB-KW"/>
</dbReference>
<protein>
    <recommendedName>
        <fullName evidence="2">RING-type E3 ubiquitin transferase</fullName>
        <ecNumber evidence="2">2.3.2.27</ecNumber>
    </recommendedName>
</protein>
<dbReference type="InterPro" id="IPR013083">
    <property type="entry name" value="Znf_RING/FYVE/PHD"/>
</dbReference>